<dbReference type="GO" id="GO:0055085">
    <property type="term" value="P:transmembrane transport"/>
    <property type="evidence" value="ECO:0007669"/>
    <property type="project" value="InterPro"/>
</dbReference>
<dbReference type="GO" id="GO:0005886">
    <property type="term" value="C:plasma membrane"/>
    <property type="evidence" value="ECO:0007669"/>
    <property type="project" value="TreeGrafter"/>
</dbReference>
<feature type="transmembrane region" description="Helical" evidence="9">
    <location>
        <begin position="225"/>
        <end position="243"/>
    </location>
</feature>
<dbReference type="PANTHER" id="PTHR30578">
    <property type="entry name" value="ELECTRON TRANSPORT COMPLEX PROTEIN RNFD"/>
    <property type="match status" value="1"/>
</dbReference>
<keyword evidence="4" id="KW-0288">FMN</keyword>
<organism evidence="10 11">
    <name type="scientific">Gloeothece citriformis (strain PCC 7424)</name>
    <name type="common">Cyanothece sp. (strain PCC 7424)</name>
    <dbReference type="NCBI Taxonomy" id="65393"/>
    <lineage>
        <taxon>Bacteria</taxon>
        <taxon>Bacillati</taxon>
        <taxon>Cyanobacteriota</taxon>
        <taxon>Cyanophyceae</taxon>
        <taxon>Oscillatoriophycideae</taxon>
        <taxon>Chroococcales</taxon>
        <taxon>Aphanothecaceae</taxon>
        <taxon>Gloeothece</taxon>
        <taxon>Gloeothece citriformis</taxon>
    </lineage>
</organism>
<reference evidence="11" key="1">
    <citation type="journal article" date="2011" name="MBio">
        <title>Novel metabolic attributes of the genus Cyanothece, comprising a group of unicellular nitrogen-fixing Cyanobacteria.</title>
        <authorList>
            <person name="Bandyopadhyay A."/>
            <person name="Elvitigala T."/>
            <person name="Welsh E."/>
            <person name="Stockel J."/>
            <person name="Liberton M."/>
            <person name="Min H."/>
            <person name="Sherman L.A."/>
            <person name="Pakrasi H.B."/>
        </authorList>
    </citation>
    <scope>NUCLEOTIDE SEQUENCE [LARGE SCALE GENOMIC DNA]</scope>
    <source>
        <strain evidence="11">PCC 7424</strain>
    </source>
</reference>
<feature type="transmembrane region" description="Helical" evidence="9">
    <location>
        <begin position="249"/>
        <end position="267"/>
    </location>
</feature>
<evidence type="ECO:0000313" key="10">
    <source>
        <dbReference type="EMBL" id="ACK72929.1"/>
    </source>
</evidence>
<dbReference type="KEGG" id="cyc:PCC7424_4566"/>
<name>B7KAF5_GLOC7</name>
<dbReference type="RefSeq" id="WP_015956512.1">
    <property type="nucleotide sequence ID" value="NC_011729.1"/>
</dbReference>
<feature type="transmembrane region" description="Helical" evidence="9">
    <location>
        <begin position="32"/>
        <end position="52"/>
    </location>
</feature>
<evidence type="ECO:0000256" key="7">
    <source>
        <dbReference type="ARBA" id="ARBA00022989"/>
    </source>
</evidence>
<dbReference type="EMBL" id="CP001291">
    <property type="protein sequence ID" value="ACK72929.1"/>
    <property type="molecule type" value="Genomic_DNA"/>
</dbReference>
<dbReference type="eggNOG" id="COG1805">
    <property type="taxonomic scope" value="Bacteria"/>
</dbReference>
<dbReference type="HOGENOM" id="CLU_058618_0_0_3"/>
<evidence type="ECO:0000256" key="4">
    <source>
        <dbReference type="ARBA" id="ARBA00022643"/>
    </source>
</evidence>
<evidence type="ECO:0000256" key="5">
    <source>
        <dbReference type="ARBA" id="ARBA00022692"/>
    </source>
</evidence>
<dbReference type="PANTHER" id="PTHR30578:SF0">
    <property type="entry name" value="ION-TRANSLOCATING OXIDOREDUCTASE COMPLEX SUBUNIT D"/>
    <property type="match status" value="1"/>
</dbReference>
<feature type="transmembrane region" description="Helical" evidence="9">
    <location>
        <begin position="72"/>
        <end position="89"/>
    </location>
</feature>
<dbReference type="Proteomes" id="UP000002384">
    <property type="component" value="Chromosome"/>
</dbReference>
<dbReference type="InterPro" id="IPR004338">
    <property type="entry name" value="NqrB/RnfD"/>
</dbReference>
<keyword evidence="1" id="KW-0813">Transport</keyword>
<evidence type="ECO:0000256" key="3">
    <source>
        <dbReference type="ARBA" id="ARBA00022630"/>
    </source>
</evidence>
<protein>
    <recommendedName>
        <fullName evidence="12">Na+-transporting NADH:ubiquinone oxidoreductase, subunit NqrB</fullName>
    </recommendedName>
</protein>
<evidence type="ECO:0000256" key="8">
    <source>
        <dbReference type="ARBA" id="ARBA00023136"/>
    </source>
</evidence>
<evidence type="ECO:0000256" key="6">
    <source>
        <dbReference type="ARBA" id="ARBA00022967"/>
    </source>
</evidence>
<dbReference type="AlphaFoldDB" id="B7KAF5"/>
<evidence type="ECO:0000256" key="1">
    <source>
        <dbReference type="ARBA" id="ARBA00022448"/>
    </source>
</evidence>
<dbReference type="Pfam" id="PF03116">
    <property type="entry name" value="NQR2_RnfD_RnfE"/>
    <property type="match status" value="1"/>
</dbReference>
<gene>
    <name evidence="10" type="ordered locus">PCC7424_4566</name>
</gene>
<proteinExistence type="predicted"/>
<dbReference type="STRING" id="65393.PCC7424_4566"/>
<sequence length="286" mass="32500">MSFQDARNYQIIFLSVFLLLGICNRDWTVRPTLMLVIMLSCVLTQIILSGLIQPTKDVNLYTYPINWPQMSLISLRSAIITGLGLCLLLRANYYSTVVLASCLAIASKFLFRFQGKHCFNPANFGIITALIFTPDAWVSPGQWGTDWWYLLLFLGSGGMILKKVGRWDTSAVFLLTYISLETVRHFWLGWSGDVLLHQLTNGSFLLFALFMLTDPRSIPNATTGRLIWAMAVGGLTFILQHSFYLSSAIFWALFILSPLTIILDYFWSAPQFTWIIARQQKTLNPE</sequence>
<keyword evidence="11" id="KW-1185">Reference proteome</keyword>
<evidence type="ECO:0000256" key="9">
    <source>
        <dbReference type="SAM" id="Phobius"/>
    </source>
</evidence>
<evidence type="ECO:0000256" key="2">
    <source>
        <dbReference type="ARBA" id="ARBA00022553"/>
    </source>
</evidence>
<keyword evidence="8 9" id="KW-0472">Membrane</keyword>
<dbReference type="OrthoDB" id="9776359at2"/>
<keyword evidence="6" id="KW-1278">Translocase</keyword>
<keyword evidence="5 9" id="KW-0812">Transmembrane</keyword>
<evidence type="ECO:0008006" key="12">
    <source>
        <dbReference type="Google" id="ProtNLM"/>
    </source>
</evidence>
<accession>B7KAF5</accession>
<evidence type="ECO:0000313" key="11">
    <source>
        <dbReference type="Proteomes" id="UP000002384"/>
    </source>
</evidence>
<keyword evidence="7 9" id="KW-1133">Transmembrane helix</keyword>
<keyword evidence="3" id="KW-0285">Flavoprotein</keyword>
<keyword evidence="2" id="KW-0597">Phosphoprotein</keyword>
<feature type="transmembrane region" description="Helical" evidence="9">
    <location>
        <begin position="194"/>
        <end position="213"/>
    </location>
</feature>